<feature type="region of interest" description="Disordered" evidence="1">
    <location>
        <begin position="1"/>
        <end position="40"/>
    </location>
</feature>
<sequence>MSESHHSQQSALPGAHFSPIASPQLDTLQSDNLTDSSSASLSQNSADFNEYIEGLPCFYSYGGSTEVGMGTNNNIRDSDKLKKMEETLDITQDMMTNLPRNGYNTHWFDSQREAHILHFANRYPGLLGYMERHTAPQASQRIGHLTACRVIEEAPASLHSKSWDRQLASAFRHYVRHLQVEAGPTTNNHGLPDPHVTSNDAIYLFHLLVEIQSRAFNEKEARDPLDRIIAQVWRGQAEAAGEVLEDYYVRKEFLFRLVYARSSGINPGLFFKASTYAVLELWGKFSTLQTKLDEEEKVGLVQWTLEPFLSLSVLACEWIWDHDLFDAAVRQVIYDINAGSSINLVLGIPFPVFGVVGGKKQAVAYVGRAKENSNGSISFAVNEWHDFGCIHNLNNFLTFISFLYAHRRWYQRTTEDYIMKQKEKVPNWIATRLNGIDFRKWQTVDSLSEKRPASESSREGDGGSKRGNDPKPSSTSASFHSLPASLPSSPSPQTAETKDRKVNHDFGSHSSKPSRRSKFKGLLYFKHLRSLQKMVR</sequence>
<evidence type="ECO:0000313" key="2">
    <source>
        <dbReference type="EMBL" id="THU79825.1"/>
    </source>
</evidence>
<feature type="region of interest" description="Disordered" evidence="1">
    <location>
        <begin position="447"/>
        <end position="516"/>
    </location>
</feature>
<proteinExistence type="predicted"/>
<evidence type="ECO:0000256" key="1">
    <source>
        <dbReference type="SAM" id="MobiDB-lite"/>
    </source>
</evidence>
<feature type="compositionally biased region" description="Low complexity" evidence="1">
    <location>
        <begin position="476"/>
        <end position="492"/>
    </location>
</feature>
<feature type="compositionally biased region" description="Basic and acidic residues" evidence="1">
    <location>
        <begin position="496"/>
        <end position="507"/>
    </location>
</feature>
<reference evidence="2 3" key="1">
    <citation type="journal article" date="2019" name="Nat. Ecol. Evol.">
        <title>Megaphylogeny resolves global patterns of mushroom evolution.</title>
        <authorList>
            <person name="Varga T."/>
            <person name="Krizsan K."/>
            <person name="Foldi C."/>
            <person name="Dima B."/>
            <person name="Sanchez-Garcia M."/>
            <person name="Sanchez-Ramirez S."/>
            <person name="Szollosi G.J."/>
            <person name="Szarkandi J.G."/>
            <person name="Papp V."/>
            <person name="Albert L."/>
            <person name="Andreopoulos W."/>
            <person name="Angelini C."/>
            <person name="Antonin V."/>
            <person name="Barry K.W."/>
            <person name="Bougher N.L."/>
            <person name="Buchanan P."/>
            <person name="Buyck B."/>
            <person name="Bense V."/>
            <person name="Catcheside P."/>
            <person name="Chovatia M."/>
            <person name="Cooper J."/>
            <person name="Damon W."/>
            <person name="Desjardin D."/>
            <person name="Finy P."/>
            <person name="Geml J."/>
            <person name="Haridas S."/>
            <person name="Hughes K."/>
            <person name="Justo A."/>
            <person name="Karasinski D."/>
            <person name="Kautmanova I."/>
            <person name="Kiss B."/>
            <person name="Kocsube S."/>
            <person name="Kotiranta H."/>
            <person name="LaButti K.M."/>
            <person name="Lechner B.E."/>
            <person name="Liimatainen K."/>
            <person name="Lipzen A."/>
            <person name="Lukacs Z."/>
            <person name="Mihaltcheva S."/>
            <person name="Morgado L.N."/>
            <person name="Niskanen T."/>
            <person name="Noordeloos M.E."/>
            <person name="Ohm R.A."/>
            <person name="Ortiz-Santana B."/>
            <person name="Ovrebo C."/>
            <person name="Racz N."/>
            <person name="Riley R."/>
            <person name="Savchenko A."/>
            <person name="Shiryaev A."/>
            <person name="Soop K."/>
            <person name="Spirin V."/>
            <person name="Szebenyi C."/>
            <person name="Tomsovsky M."/>
            <person name="Tulloss R.E."/>
            <person name="Uehling J."/>
            <person name="Grigoriev I.V."/>
            <person name="Vagvolgyi C."/>
            <person name="Papp T."/>
            <person name="Martin F.M."/>
            <person name="Miettinen O."/>
            <person name="Hibbett D.S."/>
            <person name="Nagy L.G."/>
        </authorList>
    </citation>
    <scope>NUCLEOTIDE SEQUENCE [LARGE SCALE GENOMIC DNA]</scope>
    <source>
        <strain evidence="2 3">CBS 962.96</strain>
    </source>
</reference>
<gene>
    <name evidence="2" type="ORF">K435DRAFT_973013</name>
</gene>
<dbReference type="EMBL" id="ML179971">
    <property type="protein sequence ID" value="THU79825.1"/>
    <property type="molecule type" value="Genomic_DNA"/>
</dbReference>
<dbReference type="AlphaFoldDB" id="A0A4V4HBL5"/>
<name>A0A4V4HBL5_DENBC</name>
<organism evidence="2 3">
    <name type="scientific">Dendrothele bispora (strain CBS 962.96)</name>
    <dbReference type="NCBI Taxonomy" id="1314807"/>
    <lineage>
        <taxon>Eukaryota</taxon>
        <taxon>Fungi</taxon>
        <taxon>Dikarya</taxon>
        <taxon>Basidiomycota</taxon>
        <taxon>Agaricomycotina</taxon>
        <taxon>Agaricomycetes</taxon>
        <taxon>Agaricomycetidae</taxon>
        <taxon>Agaricales</taxon>
        <taxon>Agaricales incertae sedis</taxon>
        <taxon>Dendrothele</taxon>
    </lineage>
</organism>
<keyword evidence="3" id="KW-1185">Reference proteome</keyword>
<dbReference type="Proteomes" id="UP000297245">
    <property type="component" value="Unassembled WGS sequence"/>
</dbReference>
<evidence type="ECO:0000313" key="3">
    <source>
        <dbReference type="Proteomes" id="UP000297245"/>
    </source>
</evidence>
<accession>A0A4V4HBL5</accession>
<feature type="compositionally biased region" description="Basic and acidic residues" evidence="1">
    <location>
        <begin position="447"/>
        <end position="469"/>
    </location>
</feature>
<protein>
    <submittedName>
        <fullName evidence="2">Uncharacterized protein</fullName>
    </submittedName>
</protein>
<feature type="compositionally biased region" description="Low complexity" evidence="1">
    <location>
        <begin position="29"/>
        <end position="40"/>
    </location>
</feature>